<evidence type="ECO:0000313" key="1">
    <source>
        <dbReference type="EMBL" id="GGG75653.1"/>
    </source>
</evidence>
<proteinExistence type="predicted"/>
<dbReference type="EMBL" id="BMFR01000007">
    <property type="protein sequence ID" value="GGG75653.1"/>
    <property type="molecule type" value="Genomic_DNA"/>
</dbReference>
<sequence>MAYVVTNCFDWIGYHLVNHLLNQGQNVIGFDEISSDKKETLSLFFGRNELFTLNPSKRNKQGDDIAISVDVQTSGHSERTIQLRFDKPEEKRKTNIVSIKLPLLFGEWMEMNDDGFYDKNDFVRFDSERFLTEAIYIKDFIYCVMQFTKSAYLPELIEIKSFREKEMNDADQETSIYVRDKKPITENLKIVQAHYAKFRKLYGVI</sequence>
<gene>
    <name evidence="1" type="ORF">GCM10011398_20650</name>
</gene>
<dbReference type="Gene3D" id="3.40.50.720">
    <property type="entry name" value="NAD(P)-binding Rossmann-like Domain"/>
    <property type="match status" value="1"/>
</dbReference>
<keyword evidence="2" id="KW-1185">Reference proteome</keyword>
<reference evidence="1" key="2">
    <citation type="submission" date="2020-09" db="EMBL/GenBank/DDBJ databases">
        <authorList>
            <person name="Sun Q."/>
            <person name="Zhou Y."/>
        </authorList>
    </citation>
    <scope>NUCLEOTIDE SEQUENCE</scope>
    <source>
        <strain evidence="1">CGMCC 1.12754</strain>
    </source>
</reference>
<organism evidence="1 2">
    <name type="scientific">Virgibacillus oceani</name>
    <dbReference type="NCBI Taxonomy" id="1479511"/>
    <lineage>
        <taxon>Bacteria</taxon>
        <taxon>Bacillati</taxon>
        <taxon>Bacillota</taxon>
        <taxon>Bacilli</taxon>
        <taxon>Bacillales</taxon>
        <taxon>Bacillaceae</taxon>
        <taxon>Virgibacillus</taxon>
    </lineage>
</organism>
<dbReference type="Proteomes" id="UP000622860">
    <property type="component" value="Unassembled WGS sequence"/>
</dbReference>
<comment type="caution">
    <text evidence="1">The sequence shown here is derived from an EMBL/GenBank/DDBJ whole genome shotgun (WGS) entry which is preliminary data.</text>
</comment>
<protein>
    <submittedName>
        <fullName evidence="1">Uncharacterized protein</fullName>
    </submittedName>
</protein>
<reference evidence="1" key="1">
    <citation type="journal article" date="2014" name="Int. J. Syst. Evol. Microbiol.">
        <title>Complete genome sequence of Corynebacterium casei LMG S-19264T (=DSM 44701T), isolated from a smear-ripened cheese.</title>
        <authorList>
            <consortium name="US DOE Joint Genome Institute (JGI-PGF)"/>
            <person name="Walter F."/>
            <person name="Albersmeier A."/>
            <person name="Kalinowski J."/>
            <person name="Ruckert C."/>
        </authorList>
    </citation>
    <scope>NUCLEOTIDE SEQUENCE</scope>
    <source>
        <strain evidence="1">CGMCC 1.12754</strain>
    </source>
</reference>
<dbReference type="RefSeq" id="WP_188455316.1">
    <property type="nucleotide sequence ID" value="NZ_BMFR01000007.1"/>
</dbReference>
<dbReference type="AlphaFoldDB" id="A0A917HDP3"/>
<name>A0A917HDP3_9BACI</name>
<evidence type="ECO:0000313" key="2">
    <source>
        <dbReference type="Proteomes" id="UP000622860"/>
    </source>
</evidence>
<accession>A0A917HDP3</accession>